<gene>
    <name evidence="2" type="ORF">CK820_G0033481</name>
</gene>
<accession>A0A2J8QDF5</accession>
<comment type="caution">
    <text evidence="2">The sequence shown here is derived from an EMBL/GenBank/DDBJ whole genome shotgun (WGS) entry which is preliminary data.</text>
</comment>
<feature type="compositionally biased region" description="Acidic residues" evidence="1">
    <location>
        <begin position="1"/>
        <end position="10"/>
    </location>
</feature>
<dbReference type="AlphaFoldDB" id="A0A2J8QDF5"/>
<evidence type="ECO:0000313" key="2">
    <source>
        <dbReference type="EMBL" id="PNI94301.1"/>
    </source>
</evidence>
<organism evidence="2 3">
    <name type="scientific">Pan troglodytes</name>
    <name type="common">Chimpanzee</name>
    <dbReference type="NCBI Taxonomy" id="9598"/>
    <lineage>
        <taxon>Eukaryota</taxon>
        <taxon>Metazoa</taxon>
        <taxon>Chordata</taxon>
        <taxon>Craniata</taxon>
        <taxon>Vertebrata</taxon>
        <taxon>Euteleostomi</taxon>
        <taxon>Mammalia</taxon>
        <taxon>Eutheria</taxon>
        <taxon>Euarchontoglires</taxon>
        <taxon>Primates</taxon>
        <taxon>Haplorrhini</taxon>
        <taxon>Catarrhini</taxon>
        <taxon>Hominidae</taxon>
        <taxon>Pan</taxon>
    </lineage>
</organism>
<sequence>MKEDKEELESQEGSQSTRETPSEEEQAQKQSGME</sequence>
<dbReference type="EMBL" id="NBAG03000046">
    <property type="protein sequence ID" value="PNI94301.1"/>
    <property type="molecule type" value="Genomic_DNA"/>
</dbReference>
<feature type="non-terminal residue" evidence="2">
    <location>
        <position position="34"/>
    </location>
</feature>
<feature type="region of interest" description="Disordered" evidence="1">
    <location>
        <begin position="1"/>
        <end position="34"/>
    </location>
</feature>
<dbReference type="Proteomes" id="UP000236370">
    <property type="component" value="Unassembled WGS sequence"/>
</dbReference>
<evidence type="ECO:0000313" key="3">
    <source>
        <dbReference type="Proteomes" id="UP000236370"/>
    </source>
</evidence>
<evidence type="ECO:0000256" key="1">
    <source>
        <dbReference type="SAM" id="MobiDB-lite"/>
    </source>
</evidence>
<name>A0A2J8QDF5_PANTR</name>
<reference evidence="2 3" key="1">
    <citation type="submission" date="2017-12" db="EMBL/GenBank/DDBJ databases">
        <title>High-resolution comparative analysis of great ape genomes.</title>
        <authorList>
            <person name="Pollen A."/>
            <person name="Hastie A."/>
            <person name="Hormozdiari F."/>
            <person name="Dougherty M."/>
            <person name="Liu R."/>
            <person name="Chaisson M."/>
            <person name="Hoppe E."/>
            <person name="Hill C."/>
            <person name="Pang A."/>
            <person name="Hillier L."/>
            <person name="Baker C."/>
            <person name="Armstrong J."/>
            <person name="Shendure J."/>
            <person name="Paten B."/>
            <person name="Wilson R."/>
            <person name="Chao H."/>
            <person name="Schneider V."/>
            <person name="Ventura M."/>
            <person name="Kronenberg Z."/>
            <person name="Murali S."/>
            <person name="Gordon D."/>
            <person name="Cantsilieris S."/>
            <person name="Munson K."/>
            <person name="Nelson B."/>
            <person name="Raja A."/>
            <person name="Underwood J."/>
            <person name="Diekhans M."/>
            <person name="Fiddes I."/>
            <person name="Haussler D."/>
            <person name="Eichler E."/>
        </authorList>
    </citation>
    <scope>NUCLEOTIDE SEQUENCE [LARGE SCALE GENOMIC DNA]</scope>
    <source>
        <strain evidence="2">Yerkes chimp pedigree #C0471</strain>
    </source>
</reference>
<protein>
    <submittedName>
        <fullName evidence="2">C15orf52 isoform 4</fullName>
    </submittedName>
</protein>
<proteinExistence type="predicted"/>